<keyword evidence="1" id="KW-1133">Transmembrane helix</keyword>
<comment type="caution">
    <text evidence="2">The sequence shown here is derived from an EMBL/GenBank/DDBJ whole genome shotgun (WGS) entry which is preliminary data.</text>
</comment>
<evidence type="ECO:0000256" key="1">
    <source>
        <dbReference type="SAM" id="Phobius"/>
    </source>
</evidence>
<evidence type="ECO:0008006" key="4">
    <source>
        <dbReference type="Google" id="ProtNLM"/>
    </source>
</evidence>
<accession>A0ABW8SMV3</accession>
<protein>
    <recommendedName>
        <fullName evidence="4">LemA family protein</fullName>
    </recommendedName>
</protein>
<keyword evidence="3" id="KW-1185">Reference proteome</keyword>
<name>A0ABW8SMV3_9CLOT</name>
<dbReference type="Proteomes" id="UP001623660">
    <property type="component" value="Unassembled WGS sequence"/>
</dbReference>
<keyword evidence="1" id="KW-0812">Transmembrane</keyword>
<organism evidence="2 3">
    <name type="scientific">Candidatus Clostridium eludens</name>
    <dbReference type="NCBI Taxonomy" id="3381663"/>
    <lineage>
        <taxon>Bacteria</taxon>
        <taxon>Bacillati</taxon>
        <taxon>Bacillota</taxon>
        <taxon>Clostridia</taxon>
        <taxon>Eubacteriales</taxon>
        <taxon>Clostridiaceae</taxon>
        <taxon>Clostridium</taxon>
    </lineage>
</organism>
<evidence type="ECO:0000313" key="2">
    <source>
        <dbReference type="EMBL" id="MFL0196983.1"/>
    </source>
</evidence>
<feature type="transmembrane region" description="Helical" evidence="1">
    <location>
        <begin position="20"/>
        <end position="41"/>
    </location>
</feature>
<reference evidence="2 3" key="1">
    <citation type="submission" date="2024-11" db="EMBL/GenBank/DDBJ databases">
        <authorList>
            <person name="Heng Y.C."/>
            <person name="Lim A.C.H."/>
            <person name="Lee J.K.Y."/>
            <person name="Kittelmann S."/>
        </authorList>
    </citation>
    <scope>NUCLEOTIDE SEQUENCE [LARGE SCALE GENOMIC DNA]</scope>
    <source>
        <strain evidence="2 3">WILCCON 0269</strain>
    </source>
</reference>
<proteinExistence type="predicted"/>
<gene>
    <name evidence="2" type="ORF">ACJDU8_15655</name>
</gene>
<evidence type="ECO:0000313" key="3">
    <source>
        <dbReference type="Proteomes" id="UP001623660"/>
    </source>
</evidence>
<keyword evidence="1" id="KW-0472">Membrane</keyword>
<dbReference type="RefSeq" id="WP_406793088.1">
    <property type="nucleotide sequence ID" value="NZ_JBJHZX010000024.1"/>
</dbReference>
<dbReference type="EMBL" id="JBJHZX010000024">
    <property type="protein sequence ID" value="MFL0196983.1"/>
    <property type="molecule type" value="Genomic_DNA"/>
</dbReference>
<sequence length="163" mass="18278">MLNEPQLESNIQIQSFDSGSYWIEIAMGSVTALSFVAGLIWSGTVIYKKIIEIEAAKETLKILPIYTDSIKDLEGGIAKLINTLCESEAKQLCDQNKLVECSPEYEKRLMFSIKTMAELIHKGAEFHHALNAPEDVKNLFPNYGNLLQVNSKIKQLNDKTGKE</sequence>